<dbReference type="NCBIfam" id="NF003816">
    <property type="entry name" value="PRK05406.1-5"/>
    <property type="match status" value="1"/>
</dbReference>
<dbReference type="AlphaFoldDB" id="A0A839XUB0"/>
<dbReference type="Pfam" id="PF03746">
    <property type="entry name" value="LamB_YcsF"/>
    <property type="match status" value="1"/>
</dbReference>
<dbReference type="NCBIfam" id="NF003814">
    <property type="entry name" value="PRK05406.1-3"/>
    <property type="match status" value="1"/>
</dbReference>
<proteinExistence type="predicted"/>
<dbReference type="InterPro" id="IPR011330">
    <property type="entry name" value="Glyco_hydro/deAcase_b/a-brl"/>
</dbReference>
<keyword evidence="2" id="KW-1185">Reference proteome</keyword>
<dbReference type="GO" id="GO:0005975">
    <property type="term" value="P:carbohydrate metabolic process"/>
    <property type="evidence" value="ECO:0007669"/>
    <property type="project" value="InterPro"/>
</dbReference>
<accession>A0A839XUB0</accession>
<evidence type="ECO:0000313" key="1">
    <source>
        <dbReference type="EMBL" id="MBB3666311.1"/>
    </source>
</evidence>
<protein>
    <submittedName>
        <fullName evidence="1">UPF0271 protein</fullName>
    </submittedName>
</protein>
<sequence>MTEITAATFDRPAGYRTIDLIADLGESFGAWTMGRDTEMLDMLTSANVACGFHAGDPRTMAATVRACADRGIGVGAHPSFPDLVGFGRRTMELSAEEVHTDTLYQLGALHAFTTAAGVRVQHLAPHGRLGNLAGTRQDYAEAIVAAARDFDPGLTILAQPGCLAETARQAGLDVALVGMADRAYRADGGLVPRGEPGAVITDPALVGRRTVKLVTEGQVEAIDGTLLDAPVDTILLHGDNAEAVEHARSIRHALAAAGVTFVPLGQMSRRAGNTP</sequence>
<evidence type="ECO:0000313" key="2">
    <source>
        <dbReference type="Proteomes" id="UP000564573"/>
    </source>
</evidence>
<dbReference type="PANTHER" id="PTHR30292">
    <property type="entry name" value="UNCHARACTERIZED PROTEIN YBGL-RELATED"/>
    <property type="match status" value="1"/>
</dbReference>
<organism evidence="1 2">
    <name type="scientific">Prauserella sediminis</name>
    <dbReference type="NCBI Taxonomy" id="577680"/>
    <lineage>
        <taxon>Bacteria</taxon>
        <taxon>Bacillati</taxon>
        <taxon>Actinomycetota</taxon>
        <taxon>Actinomycetes</taxon>
        <taxon>Pseudonocardiales</taxon>
        <taxon>Pseudonocardiaceae</taxon>
        <taxon>Prauserella</taxon>
        <taxon>Prauserella salsuginis group</taxon>
    </lineage>
</organism>
<dbReference type="CDD" id="cd10787">
    <property type="entry name" value="LamB_YcsF_like"/>
    <property type="match status" value="1"/>
</dbReference>
<gene>
    <name evidence="1" type="ORF">FB384_005272</name>
</gene>
<dbReference type="EMBL" id="JACIBS010000015">
    <property type="protein sequence ID" value="MBB3666311.1"/>
    <property type="molecule type" value="Genomic_DNA"/>
</dbReference>
<reference evidence="1 2" key="1">
    <citation type="submission" date="2020-08" db="EMBL/GenBank/DDBJ databases">
        <title>Sequencing the genomes of 1000 actinobacteria strains.</title>
        <authorList>
            <person name="Klenk H.-P."/>
        </authorList>
    </citation>
    <scope>NUCLEOTIDE SEQUENCE [LARGE SCALE GENOMIC DNA]</scope>
    <source>
        <strain evidence="1 2">DSM 45267</strain>
    </source>
</reference>
<dbReference type="InterPro" id="IPR005501">
    <property type="entry name" value="LamB/YcsF/PxpA-like"/>
</dbReference>
<dbReference type="Proteomes" id="UP000564573">
    <property type="component" value="Unassembled WGS sequence"/>
</dbReference>
<comment type="caution">
    <text evidence="1">The sequence shown here is derived from an EMBL/GenBank/DDBJ whole genome shotgun (WGS) entry which is preliminary data.</text>
</comment>
<dbReference type="Gene3D" id="3.20.20.370">
    <property type="entry name" value="Glycoside hydrolase/deacetylase"/>
    <property type="match status" value="1"/>
</dbReference>
<dbReference type="RefSeq" id="WP_183787477.1">
    <property type="nucleotide sequence ID" value="NZ_JACIBS010000015.1"/>
</dbReference>
<dbReference type="SUPFAM" id="SSF88713">
    <property type="entry name" value="Glycoside hydrolase/deacetylase"/>
    <property type="match status" value="1"/>
</dbReference>
<dbReference type="PANTHER" id="PTHR30292:SF0">
    <property type="entry name" value="5-OXOPROLINASE SUBUNIT A"/>
    <property type="match status" value="1"/>
</dbReference>
<name>A0A839XUB0_9PSEU</name>